<dbReference type="GO" id="GO:0016853">
    <property type="term" value="F:isomerase activity"/>
    <property type="evidence" value="ECO:0007669"/>
    <property type="project" value="UniProtKB-KW"/>
</dbReference>
<dbReference type="InterPro" id="IPR036237">
    <property type="entry name" value="Xyl_isomerase-like_sf"/>
</dbReference>
<dbReference type="Gene3D" id="3.20.20.150">
    <property type="entry name" value="Divalent-metal-dependent TIM barrel enzymes"/>
    <property type="match status" value="1"/>
</dbReference>
<dbReference type="AlphaFoldDB" id="A0A1M4WXA2"/>
<accession>A0A1M4WXA2</accession>
<name>A0A1M4WXA2_9FIRM</name>
<evidence type="ECO:0000259" key="1">
    <source>
        <dbReference type="Pfam" id="PF01261"/>
    </source>
</evidence>
<evidence type="ECO:0000313" key="2">
    <source>
        <dbReference type="EMBL" id="SHE85828.1"/>
    </source>
</evidence>
<dbReference type="GeneID" id="90994437"/>
<reference evidence="3" key="1">
    <citation type="submission" date="2016-11" db="EMBL/GenBank/DDBJ databases">
        <authorList>
            <person name="Varghese N."/>
            <person name="Submissions S."/>
        </authorList>
    </citation>
    <scope>NUCLEOTIDE SEQUENCE [LARGE SCALE GENOMIC DNA]</scope>
    <source>
        <strain evidence="3">DSM 18095</strain>
    </source>
</reference>
<organism evidence="2 3">
    <name type="scientific">Tissierella praeacuta DSM 18095</name>
    <dbReference type="NCBI Taxonomy" id="1123404"/>
    <lineage>
        <taxon>Bacteria</taxon>
        <taxon>Bacillati</taxon>
        <taxon>Bacillota</taxon>
        <taxon>Tissierellia</taxon>
        <taxon>Tissierellales</taxon>
        <taxon>Tissierellaceae</taxon>
        <taxon>Tissierella</taxon>
    </lineage>
</organism>
<proteinExistence type="predicted"/>
<feature type="domain" description="Xylose isomerase-like TIM barrel" evidence="1">
    <location>
        <begin position="51"/>
        <end position="245"/>
    </location>
</feature>
<evidence type="ECO:0000313" key="3">
    <source>
        <dbReference type="Proteomes" id="UP000184114"/>
    </source>
</evidence>
<dbReference type="InterPro" id="IPR013022">
    <property type="entry name" value="Xyl_isomerase-like_TIM-brl"/>
</dbReference>
<protein>
    <submittedName>
        <fullName evidence="2">Sugar phosphate isomerase/epimerase</fullName>
    </submittedName>
</protein>
<dbReference type="STRING" id="1123404.SAMN02745784_02042"/>
<dbReference type="SUPFAM" id="SSF51658">
    <property type="entry name" value="Xylose isomerase-like"/>
    <property type="match status" value="1"/>
</dbReference>
<dbReference type="Proteomes" id="UP000184114">
    <property type="component" value="Unassembled WGS sequence"/>
</dbReference>
<dbReference type="RefSeq" id="WP_072976067.1">
    <property type="nucleotide sequence ID" value="NZ_FQTY01000008.1"/>
</dbReference>
<dbReference type="Pfam" id="PF01261">
    <property type="entry name" value="AP_endonuc_2"/>
    <property type="match status" value="1"/>
</dbReference>
<gene>
    <name evidence="2" type="ORF">SAMN02745784_02042</name>
</gene>
<dbReference type="EMBL" id="FQTY01000008">
    <property type="protein sequence ID" value="SHE85828.1"/>
    <property type="molecule type" value="Genomic_DNA"/>
</dbReference>
<keyword evidence="2" id="KW-0413">Isomerase</keyword>
<keyword evidence="3" id="KW-1185">Reference proteome</keyword>
<sequence>MSEHIEMKILKTISTIDSLNIEELNVLNIGVEIQDFTEPNLSMTEVNKITNKYKNLFKGFNNIRALHGPFLDLKPSSPDKLIRQVSQSRYLYTLKAAKELDIDYLIFHSQINPYLNQPFLRKLNNIQNKEFWEEILKEVPDYKGIILLENIFEETPMMLKELIETISLPNIKVNLDIGHAKLGKVSLEEWIRELKEYIVYVHIHSNDGLYDEHQSPTQEEIRSLYSILDKYGLNPVLSLEYKVDNLRKEIERYR</sequence>